<organism evidence="3 4">
    <name type="scientific">Pseudopithomyces chartarum</name>
    <dbReference type="NCBI Taxonomy" id="1892770"/>
    <lineage>
        <taxon>Eukaryota</taxon>
        <taxon>Fungi</taxon>
        <taxon>Dikarya</taxon>
        <taxon>Ascomycota</taxon>
        <taxon>Pezizomycotina</taxon>
        <taxon>Dothideomycetes</taxon>
        <taxon>Pleosporomycetidae</taxon>
        <taxon>Pleosporales</taxon>
        <taxon>Massarineae</taxon>
        <taxon>Didymosphaeriaceae</taxon>
        <taxon>Pseudopithomyces</taxon>
    </lineage>
</organism>
<feature type="region of interest" description="Disordered" evidence="2">
    <location>
        <begin position="533"/>
        <end position="554"/>
    </location>
</feature>
<keyword evidence="4" id="KW-1185">Reference proteome</keyword>
<comment type="caution">
    <text evidence="3">The sequence shown here is derived from an EMBL/GenBank/DDBJ whole genome shotgun (WGS) entry which is preliminary data.</text>
</comment>
<feature type="compositionally biased region" description="Polar residues" evidence="2">
    <location>
        <begin position="1"/>
        <end position="14"/>
    </location>
</feature>
<evidence type="ECO:0000256" key="2">
    <source>
        <dbReference type="SAM" id="MobiDB-lite"/>
    </source>
</evidence>
<gene>
    <name evidence="3" type="ORF">GRF29_213g894415</name>
</gene>
<protein>
    <submittedName>
        <fullName evidence="3">Uncharacterized protein</fullName>
    </submittedName>
</protein>
<dbReference type="PANTHER" id="PTHR23159:SF31">
    <property type="entry name" value="CENTROSOME-ASSOCIATED PROTEIN CEP250 ISOFORM X1"/>
    <property type="match status" value="1"/>
</dbReference>
<keyword evidence="1" id="KW-0175">Coiled coil</keyword>
<dbReference type="PANTHER" id="PTHR23159">
    <property type="entry name" value="CENTROSOMAL PROTEIN 2"/>
    <property type="match status" value="1"/>
</dbReference>
<dbReference type="AlphaFoldDB" id="A0AAN6RBL3"/>
<evidence type="ECO:0000256" key="1">
    <source>
        <dbReference type="SAM" id="Coils"/>
    </source>
</evidence>
<feature type="region of interest" description="Disordered" evidence="2">
    <location>
        <begin position="94"/>
        <end position="175"/>
    </location>
</feature>
<sequence length="915" mass="104261">MARSHSSYTASPTRWRSPLRSPQRGTSEDGSQYEMDLDALGLNSTFESTELDHKHQPQVDVVETSDIEGPEDFTMNMTYWMTADLPLAQQIRSRKEARTTKDGVRGDARADISVAHEMAAESDRVVVEGASKDSDSEKDPRPASTATRVNGTTKSRSSSKAPSEASMENDEKVRSYLSALPDSDLPAEVLASTPLRIPKQNMLQVPSPSPARTRSLQPTVEDYDTPRKPTQETVIHRPPERVAEDERESLQRQVAELQSRLQEQEYASKTRITELETLLSYTRSDLDSARSDSYRQKDQINKLQAENDRRMQELKESRASADNLLKAREEEFDARVQDLGDELRLQNFARLQSQREEFERQLQTLEEAKRTVDVDLASNDNVMALIQNELNQLRISHEKELRGLQKSHEQELEDVRKTELTLDSYHDQDSTAEASALQQRFEALQKRANTLQTELEKATAEAQTAREEALSSRTLHASSEGAMQSHKIRASELQSRVDLLESQIESANKGLAQKDEQLEEKHNLEVQLQSLRKELDDTRNGRLTNEQTASQHTQLESRLESLQSQLYSALDNIRAKDQDFSKHFEEHEKLEQQLNEAHGRVEGLETTISSLRQQLAEAHRSNAKARTDAEHLEAQIEDADERLRDARAEADRRVADMEKRLTKLRDSKVETEAKLRQLQSEHNDLKDDHEIQVEAVQDKAEDAIRKAGALLQQERTEKRRIATEHRKIVQELDRLRTEAVQRGEEGGFIDGSSLSSSMHDDPKDAEMENLRLLVREQASSLKTVKSEMSSLRKETARLKGLDTSARDGALADLESQMSSLRRKNETLKAEAKNREQEFITINKAMDERLAGLLSETLKARAKTVVARRDGQWAEKMQSEREFIGKVLMREWGRQEVGAAKEGEKQGYQYKYVQRP</sequence>
<name>A0AAN6RBL3_9PLEO</name>
<evidence type="ECO:0000313" key="3">
    <source>
        <dbReference type="EMBL" id="KAK3201049.1"/>
    </source>
</evidence>
<dbReference type="Gene3D" id="1.10.287.1490">
    <property type="match status" value="1"/>
</dbReference>
<dbReference type="EMBL" id="WVTA01000017">
    <property type="protein sequence ID" value="KAK3201049.1"/>
    <property type="molecule type" value="Genomic_DNA"/>
</dbReference>
<feature type="region of interest" description="Disordered" evidence="2">
    <location>
        <begin position="460"/>
        <end position="483"/>
    </location>
</feature>
<proteinExistence type="predicted"/>
<evidence type="ECO:0000313" key="4">
    <source>
        <dbReference type="Proteomes" id="UP001280581"/>
    </source>
</evidence>
<feature type="coiled-coil region" evidence="1">
    <location>
        <begin position="810"/>
        <end position="837"/>
    </location>
</feature>
<feature type="region of interest" description="Disordered" evidence="2">
    <location>
        <begin position="286"/>
        <end position="311"/>
    </location>
</feature>
<reference evidence="3 4" key="1">
    <citation type="submission" date="2021-02" db="EMBL/GenBank/DDBJ databases">
        <title>Genome assembly of Pseudopithomyces chartarum.</title>
        <authorList>
            <person name="Jauregui R."/>
            <person name="Singh J."/>
            <person name="Voisey C."/>
        </authorList>
    </citation>
    <scope>NUCLEOTIDE SEQUENCE [LARGE SCALE GENOMIC DNA]</scope>
    <source>
        <strain evidence="3 4">AGR01</strain>
    </source>
</reference>
<feature type="compositionally biased region" description="Polar residues" evidence="2">
    <location>
        <begin position="201"/>
        <end position="218"/>
    </location>
</feature>
<feature type="compositionally biased region" description="Low complexity" evidence="2">
    <location>
        <begin position="154"/>
        <end position="166"/>
    </location>
</feature>
<feature type="compositionally biased region" description="Polar residues" evidence="2">
    <location>
        <begin position="144"/>
        <end position="153"/>
    </location>
</feature>
<feature type="compositionally biased region" description="Polar residues" evidence="2">
    <location>
        <begin position="541"/>
        <end position="553"/>
    </location>
</feature>
<feature type="region of interest" description="Disordered" evidence="2">
    <location>
        <begin position="198"/>
        <end position="253"/>
    </location>
</feature>
<accession>A0AAN6RBL3</accession>
<dbReference type="Proteomes" id="UP001280581">
    <property type="component" value="Unassembled WGS sequence"/>
</dbReference>
<feature type="compositionally biased region" description="Basic and acidic residues" evidence="2">
    <location>
        <begin position="224"/>
        <end position="250"/>
    </location>
</feature>
<feature type="region of interest" description="Disordered" evidence="2">
    <location>
        <begin position="1"/>
        <end position="66"/>
    </location>
</feature>
<feature type="compositionally biased region" description="Basic and acidic residues" evidence="2">
    <location>
        <begin position="94"/>
        <end position="110"/>
    </location>
</feature>
<feature type="compositionally biased region" description="Basic and acidic residues" evidence="2">
    <location>
        <begin position="118"/>
        <end position="141"/>
    </location>
</feature>
<feature type="compositionally biased region" description="Basic and acidic residues" evidence="2">
    <location>
        <begin position="460"/>
        <end position="470"/>
    </location>
</feature>